<keyword evidence="2" id="KW-1185">Reference proteome</keyword>
<accession>A0ABS6IGD1</accession>
<proteinExistence type="predicted"/>
<comment type="caution">
    <text evidence="1">The sequence shown here is derived from an EMBL/GenBank/DDBJ whole genome shotgun (WGS) entry which is preliminary data.</text>
</comment>
<dbReference type="InterPro" id="IPR016053">
    <property type="entry name" value="Haem_Oase-like"/>
</dbReference>
<sequence>MAQMQLDTTSAAPGRSSARQMLRAATATLHAEVDARFSGPFATDRNAYEAFLTVLARAVLPLEQALDRGGVGRLLPDWRERRRSEALKQDLDLLGIAVPPVLNVSVTTDEARLFGRLYVLEGSRLGGKLLVKRAAESDDPQVRAATHYLGHGAGSDFWRSFLQRLETSEAVLESPQRTLLGAREAFGLFGAEPAHV</sequence>
<dbReference type="Proteomes" id="UP000727907">
    <property type="component" value="Unassembled WGS sequence"/>
</dbReference>
<dbReference type="CDD" id="cd19166">
    <property type="entry name" value="HemeO-bac"/>
    <property type="match status" value="1"/>
</dbReference>
<dbReference type="Pfam" id="PF01126">
    <property type="entry name" value="Heme_oxygenase"/>
    <property type="match status" value="1"/>
</dbReference>
<protein>
    <submittedName>
        <fullName evidence="1">Biliverdin-producing heme oxygenase</fullName>
    </submittedName>
</protein>
<gene>
    <name evidence="1" type="ORF">KQ910_01050</name>
</gene>
<dbReference type="RefSeq" id="WP_216956184.1">
    <property type="nucleotide sequence ID" value="NZ_JAHOPB010000001.1"/>
</dbReference>
<dbReference type="EMBL" id="JAHOPB010000001">
    <property type="protein sequence ID" value="MBU8872325.1"/>
    <property type="molecule type" value="Genomic_DNA"/>
</dbReference>
<reference evidence="1 2" key="1">
    <citation type="submission" date="2021-06" db="EMBL/GenBank/DDBJ databases">
        <authorList>
            <person name="Lee D.H."/>
        </authorList>
    </citation>
    <scope>NUCLEOTIDE SEQUENCE [LARGE SCALE GENOMIC DNA]</scope>
    <source>
        <strain evidence="1 2">MMS21-HV4-11</strain>
    </source>
</reference>
<organism evidence="1 2">
    <name type="scientific">Reyranella humidisoli</name>
    <dbReference type="NCBI Taxonomy" id="2849149"/>
    <lineage>
        <taxon>Bacteria</taxon>
        <taxon>Pseudomonadati</taxon>
        <taxon>Pseudomonadota</taxon>
        <taxon>Alphaproteobacteria</taxon>
        <taxon>Hyphomicrobiales</taxon>
        <taxon>Reyranellaceae</taxon>
        <taxon>Reyranella</taxon>
    </lineage>
</organism>
<evidence type="ECO:0000313" key="2">
    <source>
        <dbReference type="Proteomes" id="UP000727907"/>
    </source>
</evidence>
<evidence type="ECO:0000313" key="1">
    <source>
        <dbReference type="EMBL" id="MBU8872325.1"/>
    </source>
</evidence>
<name>A0ABS6IGD1_9HYPH</name>